<keyword evidence="1" id="KW-1133">Transmembrane helix</keyword>
<keyword evidence="1" id="KW-0812">Transmembrane</keyword>
<keyword evidence="1" id="KW-0472">Membrane</keyword>
<reference evidence="2" key="1">
    <citation type="submission" date="2020-08" db="EMBL/GenBank/DDBJ databases">
        <title>Food and environmental bacterial isolates.</title>
        <authorList>
            <person name="Richter L."/>
            <person name="Du Plessis E.M."/>
            <person name="Duvenage S."/>
            <person name="Allam M."/>
            <person name="Korsten L."/>
        </authorList>
    </citation>
    <scope>NUCLEOTIDE SEQUENCE</scope>
    <source>
        <strain evidence="2">UPMP2127</strain>
    </source>
</reference>
<dbReference type="EMBL" id="JACNYO010000025">
    <property type="protein sequence ID" value="MBC3214512.1"/>
    <property type="molecule type" value="Genomic_DNA"/>
</dbReference>
<dbReference type="InterPro" id="IPR010665">
    <property type="entry name" value="DUF1240"/>
</dbReference>
<gene>
    <name evidence="2" type="ORF">H8J20_20430</name>
</gene>
<evidence type="ECO:0000313" key="2">
    <source>
        <dbReference type="EMBL" id="MBC3214512.1"/>
    </source>
</evidence>
<dbReference type="Proteomes" id="UP000659084">
    <property type="component" value="Unassembled WGS sequence"/>
</dbReference>
<dbReference type="AlphaFoldDB" id="A0AAW3WY13"/>
<dbReference type="RefSeq" id="WP_179251601.1">
    <property type="nucleotide sequence ID" value="NZ_JACBIV010000001.1"/>
</dbReference>
<feature type="transmembrane region" description="Helical" evidence="1">
    <location>
        <begin position="40"/>
        <end position="61"/>
    </location>
</feature>
<organism evidence="2 3">
    <name type="scientific">Serratia fonticola</name>
    <dbReference type="NCBI Taxonomy" id="47917"/>
    <lineage>
        <taxon>Bacteria</taxon>
        <taxon>Pseudomonadati</taxon>
        <taxon>Pseudomonadota</taxon>
        <taxon>Gammaproteobacteria</taxon>
        <taxon>Enterobacterales</taxon>
        <taxon>Yersiniaceae</taxon>
        <taxon>Serratia</taxon>
    </lineage>
</organism>
<comment type="caution">
    <text evidence="2">The sequence shown here is derived from an EMBL/GenBank/DDBJ whole genome shotgun (WGS) entry which is preliminary data.</text>
</comment>
<protein>
    <submittedName>
        <fullName evidence="2">DUF1240 domain-containing protein</fullName>
    </submittedName>
</protein>
<dbReference type="Pfam" id="PF06836">
    <property type="entry name" value="DUF1240"/>
    <property type="match status" value="1"/>
</dbReference>
<sequence length="132" mass="15305">MDDVTRPFYSVFMGFLLFLVCWVCWLSLNGYIDFFRLSDVIVFSWRVGVIVFATPLLLYFLSVPLYFQLRGMPIKVNNKLFGRLAMLAMVGAVVSLFFSFYVGYSLKANGYKTCPRKSWNAPTEYVRDIKLC</sequence>
<feature type="transmembrane region" description="Helical" evidence="1">
    <location>
        <begin position="6"/>
        <end position="28"/>
    </location>
</feature>
<proteinExistence type="predicted"/>
<evidence type="ECO:0000256" key="1">
    <source>
        <dbReference type="SAM" id="Phobius"/>
    </source>
</evidence>
<accession>A0AAW3WY13</accession>
<name>A0AAW3WY13_SERFO</name>
<evidence type="ECO:0000313" key="3">
    <source>
        <dbReference type="Proteomes" id="UP000659084"/>
    </source>
</evidence>
<feature type="transmembrane region" description="Helical" evidence="1">
    <location>
        <begin position="81"/>
        <end position="102"/>
    </location>
</feature>